<keyword evidence="11" id="KW-1185">Reference proteome</keyword>
<evidence type="ECO:0000256" key="2">
    <source>
        <dbReference type="ARBA" id="ARBA00005985"/>
    </source>
</evidence>
<keyword evidence="7" id="KW-0809">Transit peptide</keyword>
<feature type="transmembrane region" description="Helical" evidence="10">
    <location>
        <begin position="90"/>
        <end position="114"/>
    </location>
</feature>
<keyword evidence="5" id="KW-0808">Transferase</keyword>
<keyword evidence="3" id="KW-0150">Chloroplast</keyword>
<name>A0A3Q0ETX2_VIGRR</name>
<dbReference type="OrthoDB" id="1502398at2759"/>
<protein>
    <submittedName>
        <fullName evidence="12">Homogentisate phytyltransferase 1, chloroplastic-like</fullName>
    </submittedName>
</protein>
<reference evidence="12" key="1">
    <citation type="submission" date="2025-08" db="UniProtKB">
        <authorList>
            <consortium name="RefSeq"/>
        </authorList>
    </citation>
    <scope>IDENTIFICATION</scope>
    <source>
        <tissue evidence="12">Leaf</tissue>
    </source>
</reference>
<dbReference type="InterPro" id="IPR044878">
    <property type="entry name" value="UbiA_sf"/>
</dbReference>
<evidence type="ECO:0000256" key="4">
    <source>
        <dbReference type="ARBA" id="ARBA00022640"/>
    </source>
</evidence>
<dbReference type="Pfam" id="PF01040">
    <property type="entry name" value="UbiA"/>
    <property type="match status" value="1"/>
</dbReference>
<dbReference type="InterPro" id="IPR044502">
    <property type="entry name" value="AtHST-like"/>
</dbReference>
<dbReference type="Gene3D" id="1.10.357.140">
    <property type="entry name" value="UbiA prenyltransferase"/>
    <property type="match status" value="1"/>
</dbReference>
<evidence type="ECO:0000256" key="7">
    <source>
        <dbReference type="ARBA" id="ARBA00022946"/>
    </source>
</evidence>
<dbReference type="KEGG" id="vra:106755189"/>
<dbReference type="InterPro" id="IPR000537">
    <property type="entry name" value="UbiA_prenyltransferase"/>
</dbReference>
<dbReference type="FunFam" id="1.10.357.140:FF:000011">
    <property type="entry name" value="Homogentisate phytyltransferase 1"/>
    <property type="match status" value="1"/>
</dbReference>
<dbReference type="PANTHER" id="PTHR43009:SF6">
    <property type="entry name" value="HOMOGENTISATE PHYTYLTRANSFERASE 1, CHLOROPLASTIC"/>
    <property type="match status" value="1"/>
</dbReference>
<evidence type="ECO:0000256" key="6">
    <source>
        <dbReference type="ARBA" id="ARBA00022692"/>
    </source>
</evidence>
<feature type="transmembrane region" description="Helical" evidence="10">
    <location>
        <begin position="326"/>
        <end position="345"/>
    </location>
</feature>
<evidence type="ECO:0000256" key="8">
    <source>
        <dbReference type="ARBA" id="ARBA00022989"/>
    </source>
</evidence>
<feature type="transmembrane region" description="Helical" evidence="10">
    <location>
        <begin position="270"/>
        <end position="289"/>
    </location>
</feature>
<dbReference type="GO" id="GO:0004659">
    <property type="term" value="F:prenyltransferase activity"/>
    <property type="evidence" value="ECO:0007669"/>
    <property type="project" value="InterPro"/>
</dbReference>
<dbReference type="RefSeq" id="XP_022633899.1">
    <property type="nucleotide sequence ID" value="XM_022778178.1"/>
</dbReference>
<evidence type="ECO:0000256" key="5">
    <source>
        <dbReference type="ARBA" id="ARBA00022679"/>
    </source>
</evidence>
<dbReference type="CDD" id="cd13960">
    <property type="entry name" value="PT_UbiA_HPT1"/>
    <property type="match status" value="1"/>
</dbReference>
<feature type="transmembrane region" description="Helical" evidence="10">
    <location>
        <begin position="295"/>
        <end position="314"/>
    </location>
</feature>
<organism evidence="11 12">
    <name type="scientific">Vigna radiata var. radiata</name>
    <name type="common">Mung bean</name>
    <name type="synonym">Phaseolus aureus</name>
    <dbReference type="NCBI Taxonomy" id="3916"/>
    <lineage>
        <taxon>Eukaryota</taxon>
        <taxon>Viridiplantae</taxon>
        <taxon>Streptophyta</taxon>
        <taxon>Embryophyta</taxon>
        <taxon>Tracheophyta</taxon>
        <taxon>Spermatophyta</taxon>
        <taxon>Magnoliopsida</taxon>
        <taxon>eudicotyledons</taxon>
        <taxon>Gunneridae</taxon>
        <taxon>Pentapetalae</taxon>
        <taxon>rosids</taxon>
        <taxon>fabids</taxon>
        <taxon>Fabales</taxon>
        <taxon>Fabaceae</taxon>
        <taxon>Papilionoideae</taxon>
        <taxon>50 kb inversion clade</taxon>
        <taxon>NPAAA clade</taxon>
        <taxon>indigoferoid/millettioid clade</taxon>
        <taxon>Phaseoleae</taxon>
        <taxon>Vigna</taxon>
    </lineage>
</organism>
<keyword evidence="4" id="KW-0934">Plastid</keyword>
<evidence type="ECO:0000313" key="11">
    <source>
        <dbReference type="Proteomes" id="UP000087766"/>
    </source>
</evidence>
<evidence type="ECO:0000256" key="3">
    <source>
        <dbReference type="ARBA" id="ARBA00022528"/>
    </source>
</evidence>
<evidence type="ECO:0000256" key="1">
    <source>
        <dbReference type="ARBA" id="ARBA00004508"/>
    </source>
</evidence>
<evidence type="ECO:0000256" key="10">
    <source>
        <dbReference type="SAM" id="Phobius"/>
    </source>
</evidence>
<evidence type="ECO:0000313" key="12">
    <source>
        <dbReference type="RefSeq" id="XP_022633899.1"/>
    </source>
</evidence>
<feature type="transmembrane region" description="Helical" evidence="10">
    <location>
        <begin position="222"/>
        <end position="244"/>
    </location>
</feature>
<feature type="transmembrane region" description="Helical" evidence="10">
    <location>
        <begin position="189"/>
        <end position="210"/>
    </location>
</feature>
<keyword evidence="8 10" id="KW-1133">Transmembrane helix</keyword>
<dbReference type="GO" id="GO:0031969">
    <property type="term" value="C:chloroplast membrane"/>
    <property type="evidence" value="ECO:0007669"/>
    <property type="project" value="UniProtKB-SubCell"/>
</dbReference>
<keyword evidence="6 10" id="KW-0812">Transmembrane</keyword>
<accession>A0A3Q0ETX2</accession>
<sequence length="349" mass="39340">MASILSLPFSSASTVGSWWRSQTCAASYCSSSYQTKASWYKTEKIQNACSTVRQQQQHDLKHHYRGIETLSIISVSLLAVEKLSDISPAFFVGLLEAVTAALFMNVYIVGLNQLSDIEIDKINKPYLPLASGEYSFETGVIIVASFSIMSFLLAWLVGSWPLFWALLISFVLGTTYSIDLPLLRWKRFAVVAAMCILVVRAIIVQFAFFLHMQTYVYKRPAMFPRSLIFATAFMGFFSVVIALFKDIPDIEGDKMFGIRSFSVRLGQKRVFWICVSLLEMAYGVSLLLGAASSCLWSKIITGLGHVLLASVLWYRAKSVDLKSKAAITSFYMFIWKLFYAEYFIIPLVR</sequence>
<gene>
    <name evidence="12" type="primary">LOC106755189</name>
</gene>
<feature type="transmembrane region" description="Helical" evidence="10">
    <location>
        <begin position="162"/>
        <end position="182"/>
    </location>
</feature>
<keyword evidence="9 10" id="KW-0472">Membrane</keyword>
<dbReference type="GeneID" id="106755189"/>
<dbReference type="Gene3D" id="1.20.120.1780">
    <property type="entry name" value="UbiA prenyltransferase"/>
    <property type="match status" value="1"/>
</dbReference>
<dbReference type="NCBIfam" id="NF009525">
    <property type="entry name" value="PRK12887.1"/>
    <property type="match status" value="1"/>
</dbReference>
<dbReference type="PANTHER" id="PTHR43009">
    <property type="entry name" value="HOMOGENTISATE SOLANESYLTRANSFERASE, CHLOROPLASTIC"/>
    <property type="match status" value="1"/>
</dbReference>
<proteinExistence type="inferred from homology"/>
<comment type="subcellular location">
    <subcellularLocation>
        <location evidence="1">Plastid</location>
        <location evidence="1">Chloroplast membrane</location>
        <topology evidence="1">Multi-pass membrane protein</topology>
    </subcellularLocation>
</comment>
<evidence type="ECO:0000256" key="9">
    <source>
        <dbReference type="ARBA" id="ARBA00023136"/>
    </source>
</evidence>
<dbReference type="AlphaFoldDB" id="A0A3Q0ETX2"/>
<dbReference type="STRING" id="3916.A0A3Q0ETX2"/>
<dbReference type="Proteomes" id="UP000087766">
    <property type="component" value="Unplaced"/>
</dbReference>
<comment type="similarity">
    <text evidence="2">Belongs to the UbiA prenyltransferase family.</text>
</comment>